<keyword evidence="2" id="KW-1185">Reference proteome</keyword>
<dbReference type="Proteomes" id="UP000828941">
    <property type="component" value="Chromosome 1"/>
</dbReference>
<dbReference type="EMBL" id="CM039426">
    <property type="protein sequence ID" value="KAI4356746.1"/>
    <property type="molecule type" value="Genomic_DNA"/>
</dbReference>
<proteinExistence type="predicted"/>
<evidence type="ECO:0000313" key="1">
    <source>
        <dbReference type="EMBL" id="KAI4356746.1"/>
    </source>
</evidence>
<comment type="caution">
    <text evidence="1">The sequence shown here is derived from an EMBL/GenBank/DDBJ whole genome shotgun (WGS) entry which is preliminary data.</text>
</comment>
<sequence length="826" mass="93728">MDILISIAGKISAYAVASIVRQVGYLIFFGRNVKKLKTQVEKLQTAKERVGREIDEATRNAQEIETDVRVWLNKVDEMVEEAKMIYGDEGKASRIPENVRDYKALESRTNTINEIMKTLQDSSIHTIGVWGLDGVGKTTLAKEVRRQTKEKNLFGAVIMTTITDKPNVEEVQKEIADSLGFELERFGIPLGDEHKGYKLLLIYRNLDLLKSEIGIQKAFQLEVLKEDEAQILFEKMAADVVKDRQAIATEIVKRCACLRMLKLHRLTNELKDKILLIEDTKRWVTIHDLVREAAASLATQNQTAFYWKAYTEVKKWPERNRLHKCKQIFFAWCYLCPLPKKLETPELQILELANDSYPPFILRIPDSFFEETRNLEVLYIAGMDCTPKPPTSLGFLKSLTALSLFECKLEDTAMVGELTNLQILSLSRADIRELPREIGMLHQLRLLDLDACTCLKVIPHNVISNLTRLEELYMGDGFVNWDVEVEGKTNASLYELEELKHHLTSIDLHAPDVAVWPVDLFFEKLERFRIYIGDVWTLDGVYESKILKLKLNRSIQLEHGIKMTLKHVEILSLDEMNGVKDVLYDLHGGGFPLLNHLTVQNNGEIETIAASSGRPIYAFPNLETLSLYNLSNLEHIYHGCLTQESFCKLRVVKVQDCHKLKCLFISSMSKAFSSLVEIEVLECSLLETLVLSGGAEFSELRSLTLQGLPALVSFSSLEAKQINGGDNASSFLVPLFNDKVQFPKLETTTISQIVGLTTLWNQQVNANSFCTLKSIEIKYCNKLVTIFPASIVRNLHDLETLTISNCNSVEVIFELQGPNDKISSFN</sequence>
<gene>
    <name evidence="1" type="ORF">L6164_000740</name>
</gene>
<protein>
    <submittedName>
        <fullName evidence="1">Uncharacterized protein</fullName>
    </submittedName>
</protein>
<name>A0ACB9QA49_BAUVA</name>
<reference evidence="1 2" key="1">
    <citation type="journal article" date="2022" name="DNA Res.">
        <title>Chromosomal-level genome assembly of the orchid tree Bauhinia variegata (Leguminosae; Cercidoideae) supports the allotetraploid origin hypothesis of Bauhinia.</title>
        <authorList>
            <person name="Zhong Y."/>
            <person name="Chen Y."/>
            <person name="Zheng D."/>
            <person name="Pang J."/>
            <person name="Liu Y."/>
            <person name="Luo S."/>
            <person name="Meng S."/>
            <person name="Qian L."/>
            <person name="Wei D."/>
            <person name="Dai S."/>
            <person name="Zhou R."/>
        </authorList>
    </citation>
    <scope>NUCLEOTIDE SEQUENCE [LARGE SCALE GENOMIC DNA]</scope>
    <source>
        <strain evidence="1">BV-YZ2020</strain>
    </source>
</reference>
<evidence type="ECO:0000313" key="2">
    <source>
        <dbReference type="Proteomes" id="UP000828941"/>
    </source>
</evidence>
<accession>A0ACB9QA49</accession>
<organism evidence="1 2">
    <name type="scientific">Bauhinia variegata</name>
    <name type="common">Purple orchid tree</name>
    <name type="synonym">Phanera variegata</name>
    <dbReference type="NCBI Taxonomy" id="167791"/>
    <lineage>
        <taxon>Eukaryota</taxon>
        <taxon>Viridiplantae</taxon>
        <taxon>Streptophyta</taxon>
        <taxon>Embryophyta</taxon>
        <taxon>Tracheophyta</taxon>
        <taxon>Spermatophyta</taxon>
        <taxon>Magnoliopsida</taxon>
        <taxon>eudicotyledons</taxon>
        <taxon>Gunneridae</taxon>
        <taxon>Pentapetalae</taxon>
        <taxon>rosids</taxon>
        <taxon>fabids</taxon>
        <taxon>Fabales</taxon>
        <taxon>Fabaceae</taxon>
        <taxon>Cercidoideae</taxon>
        <taxon>Cercideae</taxon>
        <taxon>Bauhiniinae</taxon>
        <taxon>Bauhinia</taxon>
    </lineage>
</organism>